<evidence type="ECO:0000256" key="1">
    <source>
        <dbReference type="SAM" id="MobiDB-lite"/>
    </source>
</evidence>
<feature type="region of interest" description="Disordered" evidence="1">
    <location>
        <begin position="1"/>
        <end position="20"/>
    </location>
</feature>
<feature type="compositionally biased region" description="Polar residues" evidence="1">
    <location>
        <begin position="1"/>
        <end position="12"/>
    </location>
</feature>
<feature type="region of interest" description="Disordered" evidence="1">
    <location>
        <begin position="319"/>
        <end position="362"/>
    </location>
</feature>
<keyword evidence="4" id="KW-1185">Reference proteome</keyword>
<feature type="compositionally biased region" description="Basic and acidic residues" evidence="1">
    <location>
        <begin position="331"/>
        <end position="362"/>
    </location>
</feature>
<gene>
    <name evidence="3" type="ORF">OO014_00495</name>
</gene>
<evidence type="ECO:0000256" key="2">
    <source>
        <dbReference type="SAM" id="Phobius"/>
    </source>
</evidence>
<reference evidence="3 4" key="1">
    <citation type="submission" date="2022-11" db="EMBL/GenBank/DDBJ databases">
        <title>Anaerobic phenanthrene biodegradation by a DNRA strain PheN6.</title>
        <authorList>
            <person name="Zhang Z."/>
        </authorList>
    </citation>
    <scope>NUCLEOTIDE SEQUENCE [LARGE SCALE GENOMIC DNA]</scope>
    <source>
        <strain evidence="3 4">PheN6</strain>
    </source>
</reference>
<keyword evidence="2" id="KW-1133">Transmembrane helix</keyword>
<organism evidence="3 4">
    <name type="scientific">Intrasporangium calvum</name>
    <dbReference type="NCBI Taxonomy" id="53358"/>
    <lineage>
        <taxon>Bacteria</taxon>
        <taxon>Bacillati</taxon>
        <taxon>Actinomycetota</taxon>
        <taxon>Actinomycetes</taxon>
        <taxon>Micrococcales</taxon>
        <taxon>Intrasporangiaceae</taxon>
        <taxon>Intrasporangium</taxon>
    </lineage>
</organism>
<comment type="caution">
    <text evidence="3">The sequence shown here is derived from an EMBL/GenBank/DDBJ whole genome shotgun (WGS) entry which is preliminary data.</text>
</comment>
<feature type="transmembrane region" description="Helical" evidence="2">
    <location>
        <begin position="298"/>
        <end position="318"/>
    </location>
</feature>
<feature type="transmembrane region" description="Helical" evidence="2">
    <location>
        <begin position="187"/>
        <end position="208"/>
    </location>
</feature>
<feature type="transmembrane region" description="Helical" evidence="2">
    <location>
        <begin position="97"/>
        <end position="119"/>
    </location>
</feature>
<keyword evidence="2" id="KW-0812">Transmembrane</keyword>
<dbReference type="RefSeq" id="WP_272460266.1">
    <property type="nucleotide sequence ID" value="NZ_JAPFQL010000001.1"/>
</dbReference>
<evidence type="ECO:0000313" key="3">
    <source>
        <dbReference type="EMBL" id="MDC5695723.1"/>
    </source>
</evidence>
<dbReference type="Proteomes" id="UP001150259">
    <property type="component" value="Unassembled WGS sequence"/>
</dbReference>
<keyword evidence="2" id="KW-0472">Membrane</keyword>
<sequence>MSSTSPVLTSTRSRPDPAPARRVSRLRRRICIATVLVCLPYTLLKVAWLSGWPVGVADGGFTDTTRVANGVTAGLDVVAILLAIGFVAPWARRIPAFLVAFPVWIATGLLAPVMMGFLVGAPLQLLIDGSNPFLGDEVLAPWVFGIVYGGFVLQAALLLPAFVLYARDRWPTVTAGGTEGRGGRTDALQNVLGMVFIVAAVVFAVVQLGWATVGGGSFGEPDVPQRSLFAGSALAALGAAVAGVGLIRGGALTRTRLSLSWLGSGVIFTSTLNDTLRNVATAPGAWGSSSASAGDRTLLLFVLLGALGGAIGGAMRLVEEESATPPPQPREAGDHGQRAQPSRDDGGVGDGGGRRPRTDPQG</sequence>
<feature type="transmembrane region" description="Helical" evidence="2">
    <location>
        <begin position="30"/>
        <end position="50"/>
    </location>
</feature>
<evidence type="ECO:0008006" key="5">
    <source>
        <dbReference type="Google" id="ProtNLM"/>
    </source>
</evidence>
<feature type="transmembrane region" description="Helical" evidence="2">
    <location>
        <begin position="70"/>
        <end position="90"/>
    </location>
</feature>
<protein>
    <recommendedName>
        <fullName evidence="5">LigA protein</fullName>
    </recommendedName>
</protein>
<dbReference type="EMBL" id="JAPFQL010000001">
    <property type="protein sequence ID" value="MDC5695723.1"/>
    <property type="molecule type" value="Genomic_DNA"/>
</dbReference>
<accession>A0ABT5GBY0</accession>
<evidence type="ECO:0000313" key="4">
    <source>
        <dbReference type="Proteomes" id="UP001150259"/>
    </source>
</evidence>
<name>A0ABT5GBY0_9MICO</name>
<feature type="transmembrane region" description="Helical" evidence="2">
    <location>
        <begin position="228"/>
        <end position="247"/>
    </location>
</feature>
<feature type="transmembrane region" description="Helical" evidence="2">
    <location>
        <begin position="139"/>
        <end position="166"/>
    </location>
</feature>
<proteinExistence type="predicted"/>